<evidence type="ECO:0000313" key="1">
    <source>
        <dbReference type="EMBL" id="KAA8520684.1"/>
    </source>
</evidence>
<proteinExistence type="predicted"/>
<name>A0A5J4ZS75_9ASTE</name>
<sequence>MRNLFDVFNSPADEKSELSAWPMSSLSLLLKASPSCSRYPKYLERCAKMLLEGSLASTNNVFWDEKKKNNTVAPLFSMPFLFFSYILLEMQNSHLDSLLVRVLVSASNWDAKAKISSNQHSGEGVDASNWLTFSAMTKL</sequence>
<evidence type="ECO:0000313" key="2">
    <source>
        <dbReference type="Proteomes" id="UP000325577"/>
    </source>
</evidence>
<dbReference type="EMBL" id="CM018049">
    <property type="protein sequence ID" value="KAA8520684.1"/>
    <property type="molecule type" value="Genomic_DNA"/>
</dbReference>
<accession>A0A5J4ZS75</accession>
<keyword evidence="2" id="KW-1185">Reference proteome</keyword>
<protein>
    <submittedName>
        <fullName evidence="1">Uncharacterized protein</fullName>
    </submittedName>
</protein>
<gene>
    <name evidence="1" type="ORF">F0562_015044</name>
</gene>
<dbReference type="AlphaFoldDB" id="A0A5J4ZS75"/>
<reference evidence="1 2" key="1">
    <citation type="submission" date="2019-09" db="EMBL/GenBank/DDBJ databases">
        <title>A chromosome-level genome assembly of the Chinese tupelo Nyssa sinensis.</title>
        <authorList>
            <person name="Yang X."/>
            <person name="Kang M."/>
            <person name="Yang Y."/>
            <person name="Xiong H."/>
            <person name="Wang M."/>
            <person name="Zhang Z."/>
            <person name="Wang Z."/>
            <person name="Wu H."/>
            <person name="Ma T."/>
            <person name="Liu J."/>
            <person name="Xi Z."/>
        </authorList>
    </citation>
    <scope>NUCLEOTIDE SEQUENCE [LARGE SCALE GENOMIC DNA]</scope>
    <source>
        <strain evidence="1">J267</strain>
        <tissue evidence="1">Leaf</tissue>
    </source>
</reference>
<dbReference type="Proteomes" id="UP000325577">
    <property type="component" value="Linkage Group LG6"/>
</dbReference>
<organism evidence="1 2">
    <name type="scientific">Nyssa sinensis</name>
    <dbReference type="NCBI Taxonomy" id="561372"/>
    <lineage>
        <taxon>Eukaryota</taxon>
        <taxon>Viridiplantae</taxon>
        <taxon>Streptophyta</taxon>
        <taxon>Embryophyta</taxon>
        <taxon>Tracheophyta</taxon>
        <taxon>Spermatophyta</taxon>
        <taxon>Magnoliopsida</taxon>
        <taxon>eudicotyledons</taxon>
        <taxon>Gunneridae</taxon>
        <taxon>Pentapetalae</taxon>
        <taxon>asterids</taxon>
        <taxon>Cornales</taxon>
        <taxon>Nyssaceae</taxon>
        <taxon>Nyssa</taxon>
    </lineage>
</organism>